<dbReference type="EMBL" id="SGXA01000001">
    <property type="protein sequence ID" value="RZS74855.1"/>
    <property type="molecule type" value="Genomic_DNA"/>
</dbReference>
<name>A0A4Q7N359_9BACT</name>
<evidence type="ECO:0000313" key="8">
    <source>
        <dbReference type="EMBL" id="RZS74855.1"/>
    </source>
</evidence>
<feature type="domain" description="RagB/SusD" evidence="6">
    <location>
        <begin position="253"/>
        <end position="482"/>
    </location>
</feature>
<evidence type="ECO:0000256" key="4">
    <source>
        <dbReference type="ARBA" id="ARBA00023136"/>
    </source>
</evidence>
<keyword evidence="9" id="KW-1185">Reference proteome</keyword>
<dbReference type="Pfam" id="PF14322">
    <property type="entry name" value="SusD-like_3"/>
    <property type="match status" value="1"/>
</dbReference>
<comment type="similarity">
    <text evidence="2">Belongs to the SusD family.</text>
</comment>
<evidence type="ECO:0000313" key="9">
    <source>
        <dbReference type="Proteomes" id="UP000293874"/>
    </source>
</evidence>
<dbReference type="InterPro" id="IPR012944">
    <property type="entry name" value="SusD_RagB_dom"/>
</dbReference>
<organism evidence="8 9">
    <name type="scientific">Pseudobacter ginsenosidimutans</name>
    <dbReference type="NCBI Taxonomy" id="661488"/>
    <lineage>
        <taxon>Bacteria</taxon>
        <taxon>Pseudomonadati</taxon>
        <taxon>Bacteroidota</taxon>
        <taxon>Chitinophagia</taxon>
        <taxon>Chitinophagales</taxon>
        <taxon>Chitinophagaceae</taxon>
        <taxon>Pseudobacter</taxon>
    </lineage>
</organism>
<gene>
    <name evidence="8" type="ORF">EV199_0706</name>
</gene>
<keyword evidence="5" id="KW-0998">Cell outer membrane</keyword>
<dbReference type="InterPro" id="IPR033985">
    <property type="entry name" value="SusD-like_N"/>
</dbReference>
<dbReference type="Gene3D" id="1.25.40.390">
    <property type="match status" value="1"/>
</dbReference>
<dbReference type="AlphaFoldDB" id="A0A4Q7N359"/>
<proteinExistence type="inferred from homology"/>
<evidence type="ECO:0000256" key="1">
    <source>
        <dbReference type="ARBA" id="ARBA00004442"/>
    </source>
</evidence>
<dbReference type="Pfam" id="PF07980">
    <property type="entry name" value="SusD_RagB"/>
    <property type="match status" value="1"/>
</dbReference>
<reference evidence="8 9" key="1">
    <citation type="submission" date="2019-02" db="EMBL/GenBank/DDBJ databases">
        <title>Genomic Encyclopedia of Type Strains, Phase IV (KMG-IV): sequencing the most valuable type-strain genomes for metagenomic binning, comparative biology and taxonomic classification.</title>
        <authorList>
            <person name="Goeker M."/>
        </authorList>
    </citation>
    <scope>NUCLEOTIDE SEQUENCE [LARGE SCALE GENOMIC DNA]</scope>
    <source>
        <strain evidence="8 9">DSM 18116</strain>
    </source>
</reference>
<dbReference type="InterPro" id="IPR011990">
    <property type="entry name" value="TPR-like_helical_dom_sf"/>
</dbReference>
<accession>A0A4Q7N359</accession>
<comment type="subcellular location">
    <subcellularLocation>
        <location evidence="1">Cell outer membrane</location>
    </subcellularLocation>
</comment>
<evidence type="ECO:0000256" key="2">
    <source>
        <dbReference type="ARBA" id="ARBA00006275"/>
    </source>
</evidence>
<evidence type="ECO:0000259" key="7">
    <source>
        <dbReference type="Pfam" id="PF14322"/>
    </source>
</evidence>
<feature type="domain" description="SusD-like N-terminal" evidence="7">
    <location>
        <begin position="112"/>
        <end position="236"/>
    </location>
</feature>
<protein>
    <submittedName>
        <fullName evidence="8">Putative outer membrane starch-binding protein</fullName>
    </submittedName>
</protein>
<evidence type="ECO:0000259" key="6">
    <source>
        <dbReference type="Pfam" id="PF07980"/>
    </source>
</evidence>
<dbReference type="RefSeq" id="WP_130539283.1">
    <property type="nucleotide sequence ID" value="NZ_CP042431.1"/>
</dbReference>
<evidence type="ECO:0000256" key="5">
    <source>
        <dbReference type="ARBA" id="ARBA00023237"/>
    </source>
</evidence>
<keyword evidence="3" id="KW-0732">Signal</keyword>
<dbReference type="Proteomes" id="UP000293874">
    <property type="component" value="Unassembled WGS sequence"/>
</dbReference>
<dbReference type="GO" id="GO:0009279">
    <property type="term" value="C:cell outer membrane"/>
    <property type="evidence" value="ECO:0007669"/>
    <property type="project" value="UniProtKB-SubCell"/>
</dbReference>
<sequence>MKHIILHKRYLLKAVGYALLLTTLSGCNKILQVDLPADRIQADKVFEDEISADAAVNGIYARQVGRISDNTYYYMLTGGMTMWGGWSSDELKYSGTNIFFPLVEANKLDPEYNTIYQAIWMPAYSDIYHINAAIEGLLGSQRIGNTLKKQLLGECYFLRAFYYFYLTQLFGDLPLIDHTNYNTNGSLGRTPARLIIQFIDDDLKKAHENSSTEKINGKLARVNRSIVEAFMARFYLCNEQWDKAYYYSGNSMTNSFFSLEEDHNRIFKRQSRETIWYFDNTRNYSIVTGEGYTFGVPGFISSYMRNEMIDAFDTTVDIRWKKWVLRKKVGDKEYCVPYKYKQASIDVSLKDEDYVVLRLAEQYLIHAEASIHLEKTEDALAGIDSVRRRAGLDLLSLRAPRPVDKKALQQLLEDEKRREFFCEWGHRWFDLKRWPGYTNPGVKRADEVLSVIKPGWKSSAMLFPIPESERMLNPNLSQNEGYPQ</sequence>
<comment type="caution">
    <text evidence="8">The sequence shown here is derived from an EMBL/GenBank/DDBJ whole genome shotgun (WGS) entry which is preliminary data.</text>
</comment>
<dbReference type="OrthoDB" id="625727at2"/>
<dbReference type="PROSITE" id="PS51257">
    <property type="entry name" value="PROKAR_LIPOPROTEIN"/>
    <property type="match status" value="1"/>
</dbReference>
<dbReference type="SUPFAM" id="SSF48452">
    <property type="entry name" value="TPR-like"/>
    <property type="match status" value="1"/>
</dbReference>
<keyword evidence="4" id="KW-0472">Membrane</keyword>
<evidence type="ECO:0000256" key="3">
    <source>
        <dbReference type="ARBA" id="ARBA00022729"/>
    </source>
</evidence>